<proteinExistence type="predicted"/>
<sequence length="67" mass="7469">MYPGSGTKLKGQVFQDIKAALDLWLSIPIPDYGIAYDEGIMSPDSALLFLYNTVDLALWNFTMTHIS</sequence>
<reference evidence="1" key="1">
    <citation type="submission" date="2019-03" db="EMBL/GenBank/DDBJ databases">
        <authorList>
            <person name="Mank J."/>
            <person name="Almeida P."/>
        </authorList>
    </citation>
    <scope>NUCLEOTIDE SEQUENCE</scope>
    <source>
        <strain evidence="1">78183</strain>
    </source>
</reference>
<dbReference type="EMBL" id="CAADRP010000313">
    <property type="protein sequence ID" value="VFU26462.1"/>
    <property type="molecule type" value="Genomic_DNA"/>
</dbReference>
<accession>A0A6N2KFI9</accession>
<evidence type="ECO:0000313" key="1">
    <source>
        <dbReference type="EMBL" id="VFU26462.1"/>
    </source>
</evidence>
<dbReference type="AlphaFoldDB" id="A0A6N2KFI9"/>
<organism evidence="1">
    <name type="scientific">Salix viminalis</name>
    <name type="common">Common osier</name>
    <name type="synonym">Basket willow</name>
    <dbReference type="NCBI Taxonomy" id="40686"/>
    <lineage>
        <taxon>Eukaryota</taxon>
        <taxon>Viridiplantae</taxon>
        <taxon>Streptophyta</taxon>
        <taxon>Embryophyta</taxon>
        <taxon>Tracheophyta</taxon>
        <taxon>Spermatophyta</taxon>
        <taxon>Magnoliopsida</taxon>
        <taxon>eudicotyledons</taxon>
        <taxon>Gunneridae</taxon>
        <taxon>Pentapetalae</taxon>
        <taxon>rosids</taxon>
        <taxon>fabids</taxon>
        <taxon>Malpighiales</taxon>
        <taxon>Salicaceae</taxon>
        <taxon>Saliceae</taxon>
        <taxon>Salix</taxon>
    </lineage>
</organism>
<gene>
    <name evidence="1" type="ORF">SVIM_LOCUS70522</name>
</gene>
<protein>
    <submittedName>
        <fullName evidence="1">Uncharacterized protein</fullName>
    </submittedName>
</protein>
<name>A0A6N2KFI9_SALVM</name>